<dbReference type="Gene3D" id="2.120.10.30">
    <property type="entry name" value="TolB, C-terminal domain"/>
    <property type="match status" value="1"/>
</dbReference>
<evidence type="ECO:0000313" key="6">
    <source>
        <dbReference type="EMBL" id="QDT54829.1"/>
    </source>
</evidence>
<dbReference type="GO" id="GO:0046872">
    <property type="term" value="F:metal ion binding"/>
    <property type="evidence" value="ECO:0007669"/>
    <property type="project" value="UniProtKB-KW"/>
</dbReference>
<gene>
    <name evidence="6" type="ORF">Pan44_28670</name>
</gene>
<dbReference type="GO" id="GO:0020037">
    <property type="term" value="F:heme binding"/>
    <property type="evidence" value="ECO:0007669"/>
    <property type="project" value="InterPro"/>
</dbReference>
<protein>
    <submittedName>
        <fullName evidence="6">Cytochrome c</fullName>
    </submittedName>
</protein>
<dbReference type="EMBL" id="CP036271">
    <property type="protein sequence ID" value="QDT54829.1"/>
    <property type="molecule type" value="Genomic_DNA"/>
</dbReference>
<dbReference type="Gene3D" id="1.25.10.10">
    <property type="entry name" value="Leucine-rich Repeat Variant"/>
    <property type="match status" value="1"/>
</dbReference>
<keyword evidence="7" id="KW-1185">Reference proteome</keyword>
<evidence type="ECO:0000256" key="2">
    <source>
        <dbReference type="ARBA" id="ARBA00022723"/>
    </source>
</evidence>
<dbReference type="InterPro" id="IPR016024">
    <property type="entry name" value="ARM-type_fold"/>
</dbReference>
<keyword evidence="2 4" id="KW-0479">Metal-binding</keyword>
<dbReference type="Proteomes" id="UP000315700">
    <property type="component" value="Chromosome"/>
</dbReference>
<evidence type="ECO:0000313" key="7">
    <source>
        <dbReference type="Proteomes" id="UP000315700"/>
    </source>
</evidence>
<sequence length="1017" mass="110865">MIVPYCGNMNTMTAPSSSRRSVLSRSRGWLLSLLFLISPPGITAVLAQGVTTPLEPQQALASLKTDPDLRIELVAAEPDVIDPVYIAFDAQGRMWVVQLGDYPNGPAPGEPGRSSIRILTDADGDGRYTDPQVFAEGLLFANSLMFWQDGVLVTTDGRLDFLADRDGDGNAEFRETWFEGFARENPQLRANSPTLGLDGMIYVANGLRGGKVRAVRKEWGEHEPVDISGRDFCFDPYTGQARATSGHGQFGMSFDDFGRRFCCSNRNPCIEVVMPEWALEKNRDVAVTAVVADAAASGEASRIYPISRFWVTSNLHAGQFTAACGVHIYRGDGLGDGYYGNSFTCDPTGNLVHRELLEGTDVVFKGRSPYDALEFISTEDTWFRPVNLAVGPEGALYLADMYRAVIEHPQYMPDELKTRPDLTLGSDRGRIYRVVSRTPAPQQKKAPKLNELSTSDLVAFLDHPNVWQRRTAFQLIMERQDRSVAAQLIPMLGGPASPQGKTLAFWALARLGSLRAEDLTTVLNADDPKVVEQLLVLQGASGKSDVLAAERRSIEPQLIEMAKSSASGQRSITGRLRFQLALALNDDPQALASLLSGAVQDQWLATAVAISSGSRSLETAESLLGLVTESSKTTDLVEPLGRLLEVPCSKGDLETLARSLKLVEALAARDPAAGMSIRSRLWSRLAAAVRSKGRNPVALFPEAAATAGIDFHKVIEEAVGTAQDDSRKGGELLDAIRLLEFAPLELSSAAFAKSMNSSDAAIAAAAVAGLGRLNDPGCTPLLLEEYSSRSPSLRREIQSAIFRSEPRIAALLDEIDAGRIPPTELDQTRMQQLARVKNAGLKERAAKLIAANRPADRSEMIEKYQPALSRKGDPAHGRELFTKNCAQCHRIGAIGVNVAPDISDSRVKLPSQLLTDILDPNRAIDNNYFNYIVVDHEGTIHSGVIATETSTSITLRQPEDKRVTIARENIEQLRSTGQSLMPVGLEKALTVEDMSDLISFIKNWRYLDGEVPKEVIR</sequence>
<feature type="domain" description="Cytochrome c" evidence="5">
    <location>
        <begin position="872"/>
        <end position="1005"/>
    </location>
</feature>
<dbReference type="PANTHER" id="PTHR33546:SF1">
    <property type="entry name" value="LARGE, MULTIFUNCTIONAL SECRETED PROTEIN"/>
    <property type="match status" value="1"/>
</dbReference>
<evidence type="ECO:0000256" key="4">
    <source>
        <dbReference type="PROSITE-ProRule" id="PRU00433"/>
    </source>
</evidence>
<dbReference type="NCBIfam" id="TIGR02604">
    <property type="entry name" value="Piru_Ver_Nterm"/>
    <property type="match status" value="1"/>
</dbReference>
<dbReference type="InParanoid" id="A0A517SFD0"/>
<evidence type="ECO:0000256" key="1">
    <source>
        <dbReference type="ARBA" id="ARBA00022617"/>
    </source>
</evidence>
<evidence type="ECO:0000259" key="5">
    <source>
        <dbReference type="PROSITE" id="PS51007"/>
    </source>
</evidence>
<dbReference type="InterPro" id="IPR013427">
    <property type="entry name" value="Haem-bd_dom_put"/>
</dbReference>
<dbReference type="NCBIfam" id="TIGR02603">
    <property type="entry name" value="CxxCH_TIGR02603"/>
    <property type="match status" value="1"/>
</dbReference>
<dbReference type="GO" id="GO:0009055">
    <property type="term" value="F:electron transfer activity"/>
    <property type="evidence" value="ECO:0007669"/>
    <property type="project" value="InterPro"/>
</dbReference>
<dbReference type="Pfam" id="PF23500">
    <property type="entry name" value="DUF7133"/>
    <property type="match status" value="1"/>
</dbReference>
<evidence type="ECO:0000256" key="3">
    <source>
        <dbReference type="ARBA" id="ARBA00023004"/>
    </source>
</evidence>
<keyword evidence="1 4" id="KW-0349">Heme</keyword>
<dbReference type="InterPro" id="IPR011042">
    <property type="entry name" value="6-blade_b-propeller_TolB-like"/>
</dbReference>
<organism evidence="6 7">
    <name type="scientific">Caulifigura coniformis</name>
    <dbReference type="NCBI Taxonomy" id="2527983"/>
    <lineage>
        <taxon>Bacteria</taxon>
        <taxon>Pseudomonadati</taxon>
        <taxon>Planctomycetota</taxon>
        <taxon>Planctomycetia</taxon>
        <taxon>Planctomycetales</taxon>
        <taxon>Planctomycetaceae</taxon>
        <taxon>Caulifigura</taxon>
    </lineage>
</organism>
<accession>A0A517SFD0</accession>
<dbReference type="PANTHER" id="PTHR33546">
    <property type="entry name" value="LARGE, MULTIFUNCTIONAL SECRETED PROTEIN-RELATED"/>
    <property type="match status" value="1"/>
</dbReference>
<dbReference type="InterPro" id="IPR009056">
    <property type="entry name" value="Cyt_c-like_dom"/>
</dbReference>
<name>A0A517SFD0_9PLAN</name>
<dbReference type="InterPro" id="IPR013428">
    <property type="entry name" value="Membrane-bound_put_N"/>
</dbReference>
<dbReference type="InterPro" id="IPR011989">
    <property type="entry name" value="ARM-like"/>
</dbReference>
<dbReference type="Pfam" id="PF00034">
    <property type="entry name" value="Cytochrom_C"/>
    <property type="match status" value="1"/>
</dbReference>
<proteinExistence type="predicted"/>
<dbReference type="PROSITE" id="PS51007">
    <property type="entry name" value="CYTC"/>
    <property type="match status" value="1"/>
</dbReference>
<reference evidence="6 7" key="1">
    <citation type="submission" date="2019-02" db="EMBL/GenBank/DDBJ databases">
        <title>Deep-cultivation of Planctomycetes and their phenomic and genomic characterization uncovers novel biology.</title>
        <authorList>
            <person name="Wiegand S."/>
            <person name="Jogler M."/>
            <person name="Boedeker C."/>
            <person name="Pinto D."/>
            <person name="Vollmers J."/>
            <person name="Rivas-Marin E."/>
            <person name="Kohn T."/>
            <person name="Peeters S.H."/>
            <person name="Heuer A."/>
            <person name="Rast P."/>
            <person name="Oberbeckmann S."/>
            <person name="Bunk B."/>
            <person name="Jeske O."/>
            <person name="Meyerdierks A."/>
            <person name="Storesund J.E."/>
            <person name="Kallscheuer N."/>
            <person name="Luecker S."/>
            <person name="Lage O.M."/>
            <person name="Pohl T."/>
            <person name="Merkel B.J."/>
            <person name="Hornburger P."/>
            <person name="Mueller R.-W."/>
            <person name="Bruemmer F."/>
            <person name="Labrenz M."/>
            <person name="Spormann A.M."/>
            <person name="Op den Camp H."/>
            <person name="Overmann J."/>
            <person name="Amann R."/>
            <person name="Jetten M.S.M."/>
            <person name="Mascher T."/>
            <person name="Medema M.H."/>
            <person name="Devos D.P."/>
            <person name="Kaster A.-K."/>
            <person name="Ovreas L."/>
            <person name="Rohde M."/>
            <person name="Galperin M.Y."/>
            <person name="Jogler C."/>
        </authorList>
    </citation>
    <scope>NUCLEOTIDE SEQUENCE [LARGE SCALE GENOMIC DNA]</scope>
    <source>
        <strain evidence="6 7">Pan44</strain>
    </source>
</reference>
<dbReference type="InterPro" id="IPR036909">
    <property type="entry name" value="Cyt_c-like_dom_sf"/>
</dbReference>
<dbReference type="SUPFAM" id="SSF48371">
    <property type="entry name" value="ARM repeat"/>
    <property type="match status" value="1"/>
</dbReference>
<dbReference type="InterPro" id="IPR055557">
    <property type="entry name" value="DUF7133"/>
</dbReference>
<dbReference type="KEGG" id="ccos:Pan44_28670"/>
<dbReference type="SUPFAM" id="SSF46626">
    <property type="entry name" value="Cytochrome c"/>
    <property type="match status" value="1"/>
</dbReference>
<dbReference type="Gene3D" id="1.10.760.10">
    <property type="entry name" value="Cytochrome c-like domain"/>
    <property type="match status" value="1"/>
</dbReference>
<dbReference type="SUPFAM" id="SSF63829">
    <property type="entry name" value="Calcium-dependent phosphotriesterase"/>
    <property type="match status" value="1"/>
</dbReference>
<dbReference type="AlphaFoldDB" id="A0A517SFD0"/>
<keyword evidence="3 4" id="KW-0408">Iron</keyword>